<sequence length="306" mass="31996">MSQIVYSAEVASALAEHRPIVALESATLRAFANSDGLEVARESEELIRKNGAVPATVAVTDGRIHVGLETEQFERLSTATNYKKIGAREIASCQVLGQTGLTTIGATIAVAKLTGIRFSAASGLGGVHHGYAERPDISADLGEMATAPILVVASGVKSFLDVSATAEVLETLSIPVLGWRSDSLPLYYVAAGGPPVSARVEEAREAAAIAWHHWSTLKRSGGILLGCPPAADLSEVDEYIADALRAARTEGIAGPAVTPFVLAHVHRRSEGRSVEASKQLILDNSALAAEVALAYSAVAHDLDSKE</sequence>
<reference evidence="6 7" key="1">
    <citation type="submission" date="2018-09" db="EMBL/GenBank/DDBJ databases">
        <title>Genome sequencing of Nocardioides immobilis CCTCC AB 2017083 for comparison to Nocardioides silvaticus.</title>
        <authorList>
            <person name="Li C."/>
            <person name="Wang G."/>
        </authorList>
    </citation>
    <scope>NUCLEOTIDE SEQUENCE [LARGE SCALE GENOMIC DNA]</scope>
    <source>
        <strain evidence="6 7">CCTCC AB 2017083</strain>
    </source>
</reference>
<evidence type="ECO:0000256" key="2">
    <source>
        <dbReference type="ARBA" id="ARBA00022801"/>
    </source>
</evidence>
<protein>
    <submittedName>
        <fullName evidence="6">Pseudouridine-5'-phosphate glycosidase</fullName>
    </submittedName>
</protein>
<evidence type="ECO:0000313" key="6">
    <source>
        <dbReference type="EMBL" id="RHW29136.1"/>
    </source>
</evidence>
<evidence type="ECO:0000256" key="3">
    <source>
        <dbReference type="ARBA" id="ARBA00023211"/>
    </source>
</evidence>
<dbReference type="GO" id="GO:0046872">
    <property type="term" value="F:metal ion binding"/>
    <property type="evidence" value="ECO:0007669"/>
    <property type="project" value="UniProtKB-KW"/>
</dbReference>
<evidence type="ECO:0000313" key="7">
    <source>
        <dbReference type="Proteomes" id="UP000283644"/>
    </source>
</evidence>
<organism evidence="6 7">
    <name type="scientific">Nocardioides immobilis</name>
    <dbReference type="NCBI Taxonomy" id="2049295"/>
    <lineage>
        <taxon>Bacteria</taxon>
        <taxon>Bacillati</taxon>
        <taxon>Actinomycetota</taxon>
        <taxon>Actinomycetes</taxon>
        <taxon>Propionibacteriales</taxon>
        <taxon>Nocardioidaceae</taxon>
        <taxon>Nocardioides</taxon>
    </lineage>
</organism>
<dbReference type="PANTHER" id="PTHR42909">
    <property type="entry name" value="ZGC:136858"/>
    <property type="match status" value="1"/>
</dbReference>
<proteinExistence type="predicted"/>
<dbReference type="SUPFAM" id="SSF110581">
    <property type="entry name" value="Indigoidine synthase A-like"/>
    <property type="match status" value="1"/>
</dbReference>
<gene>
    <name evidence="6" type="ORF">D0Z08_00335</name>
</gene>
<keyword evidence="1" id="KW-0479">Metal-binding</keyword>
<comment type="caution">
    <text evidence="6">The sequence shown here is derived from an EMBL/GenBank/DDBJ whole genome shotgun (WGS) entry which is preliminary data.</text>
</comment>
<dbReference type="Gene3D" id="3.40.1790.10">
    <property type="entry name" value="Indigoidine synthase domain"/>
    <property type="match status" value="1"/>
</dbReference>
<keyword evidence="4" id="KW-0456">Lyase</keyword>
<dbReference type="AlphaFoldDB" id="A0A417Y9F1"/>
<evidence type="ECO:0000256" key="1">
    <source>
        <dbReference type="ARBA" id="ARBA00022723"/>
    </source>
</evidence>
<dbReference type="Proteomes" id="UP000283644">
    <property type="component" value="Unassembled WGS sequence"/>
</dbReference>
<dbReference type="Pfam" id="PF04227">
    <property type="entry name" value="Indigoidine_A"/>
    <property type="match status" value="1"/>
</dbReference>
<keyword evidence="2" id="KW-0378">Hydrolase</keyword>
<evidence type="ECO:0000256" key="4">
    <source>
        <dbReference type="ARBA" id="ARBA00023239"/>
    </source>
</evidence>
<keyword evidence="3" id="KW-0464">Manganese</keyword>
<dbReference type="EMBL" id="QXGH01000002">
    <property type="protein sequence ID" value="RHW29136.1"/>
    <property type="molecule type" value="Genomic_DNA"/>
</dbReference>
<name>A0A417Y9F1_9ACTN</name>
<keyword evidence="7" id="KW-1185">Reference proteome</keyword>
<dbReference type="RefSeq" id="WP_118921541.1">
    <property type="nucleotide sequence ID" value="NZ_QXGH01000002.1"/>
</dbReference>
<dbReference type="GO" id="GO:0016798">
    <property type="term" value="F:hydrolase activity, acting on glycosyl bonds"/>
    <property type="evidence" value="ECO:0007669"/>
    <property type="project" value="UniProtKB-KW"/>
</dbReference>
<accession>A0A417Y9F1</accession>
<keyword evidence="5 6" id="KW-0326">Glycosidase</keyword>
<dbReference type="InterPro" id="IPR007342">
    <property type="entry name" value="PsuG"/>
</dbReference>
<dbReference type="OrthoDB" id="9805870at2"/>
<dbReference type="GO" id="GO:0005737">
    <property type="term" value="C:cytoplasm"/>
    <property type="evidence" value="ECO:0007669"/>
    <property type="project" value="TreeGrafter"/>
</dbReference>
<dbReference type="InterPro" id="IPR022830">
    <property type="entry name" value="Indigdn_synthA-like"/>
</dbReference>
<dbReference type="GO" id="GO:0004730">
    <property type="term" value="F:pseudouridylate synthase activity"/>
    <property type="evidence" value="ECO:0007669"/>
    <property type="project" value="InterPro"/>
</dbReference>
<evidence type="ECO:0000256" key="5">
    <source>
        <dbReference type="ARBA" id="ARBA00023295"/>
    </source>
</evidence>
<dbReference type="PANTHER" id="PTHR42909:SF1">
    <property type="entry name" value="CARBOHYDRATE KINASE PFKB DOMAIN-CONTAINING PROTEIN"/>
    <property type="match status" value="1"/>
</dbReference>